<comment type="caution">
    <text evidence="1">The sequence shown here is derived from an EMBL/GenBank/DDBJ whole genome shotgun (WGS) entry which is preliminary data.</text>
</comment>
<sequence length="71" mass="7998">MDMKHKCQCSHLWRSEVISRKMEELTGPSVLLRFSHTVGKAELPYLTEEPLLFIPPLDGASPADVTTCGWL</sequence>
<proteinExistence type="predicted"/>
<organism evidence="1 2">
    <name type="scientific">Albula goreensis</name>
    <dbReference type="NCBI Taxonomy" id="1534307"/>
    <lineage>
        <taxon>Eukaryota</taxon>
        <taxon>Metazoa</taxon>
        <taxon>Chordata</taxon>
        <taxon>Craniata</taxon>
        <taxon>Vertebrata</taxon>
        <taxon>Euteleostomi</taxon>
        <taxon>Actinopterygii</taxon>
        <taxon>Neopterygii</taxon>
        <taxon>Teleostei</taxon>
        <taxon>Albuliformes</taxon>
        <taxon>Albulidae</taxon>
        <taxon>Albula</taxon>
    </lineage>
</organism>
<name>A0A8T3D3F4_9TELE</name>
<gene>
    <name evidence="1" type="ORF">AGOR_G00151470</name>
</gene>
<keyword evidence="2" id="KW-1185">Reference proteome</keyword>
<dbReference type="EMBL" id="JAERUA010000014">
    <property type="protein sequence ID" value="KAI1890224.1"/>
    <property type="molecule type" value="Genomic_DNA"/>
</dbReference>
<evidence type="ECO:0000313" key="2">
    <source>
        <dbReference type="Proteomes" id="UP000829720"/>
    </source>
</evidence>
<reference evidence="1" key="1">
    <citation type="submission" date="2021-01" db="EMBL/GenBank/DDBJ databases">
        <authorList>
            <person name="Zahm M."/>
            <person name="Roques C."/>
            <person name="Cabau C."/>
            <person name="Klopp C."/>
            <person name="Donnadieu C."/>
            <person name="Jouanno E."/>
            <person name="Lampietro C."/>
            <person name="Louis A."/>
            <person name="Herpin A."/>
            <person name="Echchiki A."/>
            <person name="Berthelot C."/>
            <person name="Parey E."/>
            <person name="Roest-Crollius H."/>
            <person name="Braasch I."/>
            <person name="Postlethwait J."/>
            <person name="Bobe J."/>
            <person name="Montfort J."/>
            <person name="Bouchez O."/>
            <person name="Begum T."/>
            <person name="Mejri S."/>
            <person name="Adams A."/>
            <person name="Chen W.-J."/>
            <person name="Guiguen Y."/>
        </authorList>
    </citation>
    <scope>NUCLEOTIDE SEQUENCE</scope>
    <source>
        <tissue evidence="1">Blood</tissue>
    </source>
</reference>
<evidence type="ECO:0000313" key="1">
    <source>
        <dbReference type="EMBL" id="KAI1890224.1"/>
    </source>
</evidence>
<dbReference type="Proteomes" id="UP000829720">
    <property type="component" value="Unassembled WGS sequence"/>
</dbReference>
<dbReference type="AlphaFoldDB" id="A0A8T3D3F4"/>
<protein>
    <submittedName>
        <fullName evidence="1">Uncharacterized protein</fullName>
    </submittedName>
</protein>
<accession>A0A8T3D3F4</accession>